<keyword evidence="2" id="KW-0472">Membrane</keyword>
<accession>A0A6B0GMI5</accession>
<evidence type="ECO:0000313" key="4">
    <source>
        <dbReference type="Proteomes" id="UP000451471"/>
    </source>
</evidence>
<dbReference type="AlphaFoldDB" id="A0A6B0GMI5"/>
<keyword evidence="4" id="KW-1185">Reference proteome</keyword>
<gene>
    <name evidence="3" type="ORF">GQS65_16515</name>
</gene>
<feature type="compositionally biased region" description="Pro residues" evidence="1">
    <location>
        <begin position="118"/>
        <end position="129"/>
    </location>
</feature>
<feature type="compositionally biased region" description="Basic and acidic residues" evidence="1">
    <location>
        <begin position="209"/>
        <end position="231"/>
    </location>
</feature>
<organism evidence="3 4">
    <name type="scientific">Halomarina oriensis</name>
    <dbReference type="NCBI Taxonomy" id="671145"/>
    <lineage>
        <taxon>Archaea</taxon>
        <taxon>Methanobacteriati</taxon>
        <taxon>Methanobacteriota</taxon>
        <taxon>Stenosarchaea group</taxon>
        <taxon>Halobacteria</taxon>
        <taxon>Halobacteriales</taxon>
        <taxon>Natronomonadaceae</taxon>
        <taxon>Halomarina</taxon>
    </lineage>
</organism>
<name>A0A6B0GMI5_9EURY</name>
<reference evidence="3 4" key="1">
    <citation type="submission" date="2019-12" db="EMBL/GenBank/DDBJ databases">
        <title>Halocatena pleomorpha gen. nov. sp. nov., an extremely halophilic archaeon of family Halobacteriaceae isolated from saltpan soil.</title>
        <authorList>
            <person name="Pal Y."/>
            <person name="Verma A."/>
            <person name="Krishnamurthi S."/>
            <person name="Kumar P."/>
        </authorList>
    </citation>
    <scope>NUCLEOTIDE SEQUENCE [LARGE SCALE GENOMIC DNA]</scope>
    <source>
        <strain evidence="3 4">JCM 16495</strain>
    </source>
</reference>
<evidence type="ECO:0000256" key="2">
    <source>
        <dbReference type="SAM" id="Phobius"/>
    </source>
</evidence>
<feature type="transmembrane region" description="Helical" evidence="2">
    <location>
        <begin position="80"/>
        <end position="100"/>
    </location>
</feature>
<keyword evidence="2" id="KW-0812">Transmembrane</keyword>
<protein>
    <recommendedName>
        <fullName evidence="5">DUF4129 domain-containing protein</fullName>
    </recommendedName>
</protein>
<comment type="caution">
    <text evidence="3">The sequence shown here is derived from an EMBL/GenBank/DDBJ whole genome shotgun (WGS) entry which is preliminary data.</text>
</comment>
<dbReference type="EMBL" id="WSZK01000030">
    <property type="protein sequence ID" value="MWG36072.1"/>
    <property type="molecule type" value="Genomic_DNA"/>
</dbReference>
<sequence>MVSRRLPVVAAGLCGCVLVATSAALDGSLSAPLVPPPEPSLDGTTGPSLFALLLAWLREVFGISFEGALGGSAPPVVPPVVLAFATLVVAGGCLAVVLLLTRRGGVTGSGDRLRPSPDPDGSPPWPPTARNPLDRAWVALVARLDADRPHALTTREWAGRAVEDGYDRRTVRRLRSAVEEGHYAADGPADPTEVARRARRRLGIDETDPTDRTGRPERGERPDRTADEGSE</sequence>
<feature type="region of interest" description="Disordered" evidence="1">
    <location>
        <begin position="182"/>
        <end position="231"/>
    </location>
</feature>
<dbReference type="PROSITE" id="PS51257">
    <property type="entry name" value="PROKAR_LIPOPROTEIN"/>
    <property type="match status" value="1"/>
</dbReference>
<dbReference type="Proteomes" id="UP000451471">
    <property type="component" value="Unassembled WGS sequence"/>
</dbReference>
<evidence type="ECO:0008006" key="5">
    <source>
        <dbReference type="Google" id="ProtNLM"/>
    </source>
</evidence>
<feature type="region of interest" description="Disordered" evidence="1">
    <location>
        <begin position="106"/>
        <end position="131"/>
    </location>
</feature>
<evidence type="ECO:0000256" key="1">
    <source>
        <dbReference type="SAM" id="MobiDB-lite"/>
    </source>
</evidence>
<dbReference type="RefSeq" id="WP_158205732.1">
    <property type="nucleotide sequence ID" value="NZ_WSZK01000030.1"/>
</dbReference>
<keyword evidence="2" id="KW-1133">Transmembrane helix</keyword>
<proteinExistence type="predicted"/>
<evidence type="ECO:0000313" key="3">
    <source>
        <dbReference type="EMBL" id="MWG36072.1"/>
    </source>
</evidence>